<gene>
    <name evidence="1" type="ORF">Bca52824_026023</name>
</gene>
<organism evidence="1 2">
    <name type="scientific">Brassica carinata</name>
    <name type="common">Ethiopian mustard</name>
    <name type="synonym">Abyssinian cabbage</name>
    <dbReference type="NCBI Taxonomy" id="52824"/>
    <lineage>
        <taxon>Eukaryota</taxon>
        <taxon>Viridiplantae</taxon>
        <taxon>Streptophyta</taxon>
        <taxon>Embryophyta</taxon>
        <taxon>Tracheophyta</taxon>
        <taxon>Spermatophyta</taxon>
        <taxon>Magnoliopsida</taxon>
        <taxon>eudicotyledons</taxon>
        <taxon>Gunneridae</taxon>
        <taxon>Pentapetalae</taxon>
        <taxon>rosids</taxon>
        <taxon>malvids</taxon>
        <taxon>Brassicales</taxon>
        <taxon>Brassicaceae</taxon>
        <taxon>Brassiceae</taxon>
        <taxon>Brassica</taxon>
    </lineage>
</organism>
<evidence type="ECO:0000313" key="2">
    <source>
        <dbReference type="Proteomes" id="UP000886595"/>
    </source>
</evidence>
<dbReference type="Proteomes" id="UP000886595">
    <property type="component" value="Unassembled WGS sequence"/>
</dbReference>
<reference evidence="1 2" key="1">
    <citation type="submission" date="2020-02" db="EMBL/GenBank/DDBJ databases">
        <authorList>
            <person name="Ma Q."/>
            <person name="Huang Y."/>
            <person name="Song X."/>
            <person name="Pei D."/>
        </authorList>
    </citation>
    <scope>NUCLEOTIDE SEQUENCE [LARGE SCALE GENOMIC DNA]</scope>
    <source>
        <strain evidence="1">Sxm20200214</strain>
        <tissue evidence="1">Leaf</tissue>
    </source>
</reference>
<dbReference type="AlphaFoldDB" id="A0A8X7SGR0"/>
<name>A0A8X7SGR0_BRACI</name>
<proteinExistence type="predicted"/>
<accession>A0A8X7SGR0</accession>
<protein>
    <submittedName>
        <fullName evidence="1">Uncharacterized protein</fullName>
    </submittedName>
</protein>
<comment type="caution">
    <text evidence="1">The sequence shown here is derived from an EMBL/GenBank/DDBJ whole genome shotgun (WGS) entry which is preliminary data.</text>
</comment>
<evidence type="ECO:0000313" key="1">
    <source>
        <dbReference type="EMBL" id="KAG2306275.1"/>
    </source>
</evidence>
<dbReference type="OrthoDB" id="1111119at2759"/>
<dbReference type="EMBL" id="JAAMPC010000006">
    <property type="protein sequence ID" value="KAG2306275.1"/>
    <property type="molecule type" value="Genomic_DNA"/>
</dbReference>
<keyword evidence="2" id="KW-1185">Reference proteome</keyword>
<sequence length="88" mass="10107">MYRLQLIVQPMMEVFPDMSGGWGTWDDEIADRRVSYMAGLIEGGHDFKKPLWGGGDAKEVLYNHEARKAVKKRKREFAYSRSNVGVDL</sequence>